<evidence type="ECO:0000313" key="12">
    <source>
        <dbReference type="EMBL" id="AUF83840.1"/>
    </source>
</evidence>
<dbReference type="GO" id="GO:0008841">
    <property type="term" value="F:dihydrofolate synthase activity"/>
    <property type="evidence" value="ECO:0007669"/>
    <property type="project" value="TreeGrafter"/>
</dbReference>
<evidence type="ECO:0000256" key="2">
    <source>
        <dbReference type="ARBA" id="ARBA00013025"/>
    </source>
</evidence>
<keyword evidence="7" id="KW-0460">Magnesium</keyword>
<accession>A0A2K9BVU5</accession>
<dbReference type="EMBL" id="CP025257">
    <property type="protein sequence ID" value="AUF83840.1"/>
    <property type="molecule type" value="Genomic_DNA"/>
</dbReference>
<gene>
    <name evidence="12" type="ORF">CXP39_03555</name>
</gene>
<comment type="catalytic activity">
    <reaction evidence="9">
        <text>(6S)-5,6,7,8-tetrahydrofolyl-(gamma-L-Glu)(n) + L-glutamate + ATP = (6S)-5,6,7,8-tetrahydrofolyl-(gamma-L-Glu)(n+1) + ADP + phosphate + H(+)</text>
        <dbReference type="Rhea" id="RHEA:10580"/>
        <dbReference type="Rhea" id="RHEA-COMP:14738"/>
        <dbReference type="Rhea" id="RHEA-COMP:14740"/>
        <dbReference type="ChEBI" id="CHEBI:15378"/>
        <dbReference type="ChEBI" id="CHEBI:29985"/>
        <dbReference type="ChEBI" id="CHEBI:30616"/>
        <dbReference type="ChEBI" id="CHEBI:43474"/>
        <dbReference type="ChEBI" id="CHEBI:141005"/>
        <dbReference type="ChEBI" id="CHEBI:456216"/>
        <dbReference type="EC" id="6.3.2.17"/>
    </reaction>
</comment>
<keyword evidence="13" id="KW-1185">Reference proteome</keyword>
<dbReference type="Gene3D" id="3.40.1190.10">
    <property type="entry name" value="Mur-like, catalytic domain"/>
    <property type="match status" value="1"/>
</dbReference>
<dbReference type="PROSITE" id="PS01012">
    <property type="entry name" value="FOLYLPOLYGLU_SYNT_2"/>
    <property type="match status" value="1"/>
</dbReference>
<dbReference type="SUPFAM" id="SSF53623">
    <property type="entry name" value="MurD-like peptide ligases, catalytic domain"/>
    <property type="match status" value="1"/>
</dbReference>
<dbReference type="InterPro" id="IPR018109">
    <property type="entry name" value="Folylpolyglutamate_synth_CS"/>
</dbReference>
<keyword evidence="3" id="KW-0436">Ligase</keyword>
<dbReference type="Proteomes" id="UP000233419">
    <property type="component" value="Chromosome"/>
</dbReference>
<dbReference type="RefSeq" id="WP_027048226.1">
    <property type="nucleotide sequence ID" value="NZ_CP025257.1"/>
</dbReference>
<evidence type="ECO:0000256" key="7">
    <source>
        <dbReference type="ARBA" id="ARBA00022842"/>
    </source>
</evidence>
<dbReference type="GO" id="GO:0046872">
    <property type="term" value="F:metal ion binding"/>
    <property type="evidence" value="ECO:0007669"/>
    <property type="project" value="UniProtKB-KW"/>
</dbReference>
<feature type="domain" description="Mur ligase central" evidence="11">
    <location>
        <begin position="40"/>
        <end position="216"/>
    </location>
</feature>
<dbReference type="AlphaFoldDB" id="A0A2K9BVU5"/>
<keyword evidence="6" id="KW-0067">ATP-binding</keyword>
<proteinExistence type="inferred from homology"/>
<dbReference type="InterPro" id="IPR013221">
    <property type="entry name" value="Mur_ligase_cen"/>
</dbReference>
<dbReference type="PANTHER" id="PTHR11136:SF0">
    <property type="entry name" value="DIHYDROFOLATE SYNTHETASE-RELATED"/>
    <property type="match status" value="1"/>
</dbReference>
<evidence type="ECO:0000256" key="6">
    <source>
        <dbReference type="ARBA" id="ARBA00022840"/>
    </source>
</evidence>
<evidence type="ECO:0000259" key="10">
    <source>
        <dbReference type="Pfam" id="PF02875"/>
    </source>
</evidence>
<evidence type="ECO:0000256" key="4">
    <source>
        <dbReference type="ARBA" id="ARBA00022723"/>
    </source>
</evidence>
<evidence type="ECO:0000259" key="11">
    <source>
        <dbReference type="Pfam" id="PF08245"/>
    </source>
</evidence>
<evidence type="ECO:0000256" key="9">
    <source>
        <dbReference type="ARBA" id="ARBA00047493"/>
    </source>
</evidence>
<comment type="similarity">
    <text evidence="1">Belongs to the folylpolyglutamate synthase family.</text>
</comment>
<dbReference type="InterPro" id="IPR001645">
    <property type="entry name" value="Folylpolyglutamate_synth"/>
</dbReference>
<dbReference type="PANTHER" id="PTHR11136">
    <property type="entry name" value="FOLYLPOLYGLUTAMATE SYNTHASE-RELATED"/>
    <property type="match status" value="1"/>
</dbReference>
<organism evidence="12 13">
    <name type="scientific">Mesoplasma syrphidae</name>
    <dbReference type="NCBI Taxonomy" id="225999"/>
    <lineage>
        <taxon>Bacteria</taxon>
        <taxon>Bacillati</taxon>
        <taxon>Mycoplasmatota</taxon>
        <taxon>Mollicutes</taxon>
        <taxon>Entomoplasmatales</taxon>
        <taxon>Entomoplasmataceae</taxon>
        <taxon>Mesoplasma</taxon>
    </lineage>
</organism>
<dbReference type="InterPro" id="IPR036565">
    <property type="entry name" value="Mur-like_cat_sf"/>
</dbReference>
<evidence type="ECO:0000256" key="3">
    <source>
        <dbReference type="ARBA" id="ARBA00022598"/>
    </source>
</evidence>
<evidence type="ECO:0000256" key="5">
    <source>
        <dbReference type="ARBA" id="ARBA00022741"/>
    </source>
</evidence>
<dbReference type="GO" id="GO:0005524">
    <property type="term" value="F:ATP binding"/>
    <property type="evidence" value="ECO:0007669"/>
    <property type="project" value="UniProtKB-KW"/>
</dbReference>
<protein>
    <recommendedName>
        <fullName evidence="2">tetrahydrofolate synthase</fullName>
        <ecNumber evidence="2">6.3.2.17</ecNumber>
    </recommendedName>
    <alternativeName>
        <fullName evidence="8">Tetrahydrofolylpolyglutamate synthase</fullName>
    </alternativeName>
</protein>
<dbReference type="InterPro" id="IPR004101">
    <property type="entry name" value="Mur_ligase_C"/>
</dbReference>
<keyword evidence="4" id="KW-0479">Metal-binding</keyword>
<dbReference type="NCBIfam" id="TIGR01499">
    <property type="entry name" value="folC"/>
    <property type="match status" value="1"/>
</dbReference>
<dbReference type="EC" id="6.3.2.17" evidence="2"/>
<name>A0A2K9BVU5_9MOLU</name>
<keyword evidence="5" id="KW-0547">Nucleotide-binding</keyword>
<dbReference type="Pfam" id="PF08245">
    <property type="entry name" value="Mur_ligase_M"/>
    <property type="match status" value="1"/>
</dbReference>
<dbReference type="Pfam" id="PF02875">
    <property type="entry name" value="Mur_ligase_C"/>
    <property type="match status" value="1"/>
</dbReference>
<dbReference type="KEGG" id="msyr:CXP39_03555"/>
<dbReference type="GO" id="GO:0005737">
    <property type="term" value="C:cytoplasm"/>
    <property type="evidence" value="ECO:0007669"/>
    <property type="project" value="TreeGrafter"/>
</dbReference>
<dbReference type="GO" id="GO:0004326">
    <property type="term" value="F:tetrahydrofolylpolyglutamate synthase activity"/>
    <property type="evidence" value="ECO:0007669"/>
    <property type="project" value="UniProtKB-EC"/>
</dbReference>
<feature type="domain" description="Mur ligase C-terminal" evidence="10">
    <location>
        <begin position="251"/>
        <end position="356"/>
    </location>
</feature>
<dbReference type="SUPFAM" id="SSF53244">
    <property type="entry name" value="MurD-like peptide ligases, peptide-binding domain"/>
    <property type="match status" value="1"/>
</dbReference>
<reference evidence="12 13" key="1">
    <citation type="submission" date="2017-12" db="EMBL/GenBank/DDBJ databases">
        <title>Mesoplasma syrphidae YJS, Complete Genome.</title>
        <authorList>
            <person name="Knight T.F."/>
            <person name="Citino T."/>
            <person name="Rubinstein R."/>
            <person name="Neuschaefer Z."/>
        </authorList>
    </citation>
    <scope>NUCLEOTIDE SEQUENCE [LARGE SCALE GENOMIC DNA]</scope>
    <source>
        <strain evidence="12 13">YJS</strain>
    </source>
</reference>
<dbReference type="OrthoDB" id="9809356at2"/>
<dbReference type="InterPro" id="IPR036615">
    <property type="entry name" value="Mur_ligase_C_dom_sf"/>
</dbReference>
<evidence type="ECO:0000313" key="13">
    <source>
        <dbReference type="Proteomes" id="UP000233419"/>
    </source>
</evidence>
<sequence>MISVDKELIPVKQRFAKEYNLIKVLEKLGHPEKDLATINVVGTNGKGSTSYYLSKGLRTKYEKVGLFIGPAFLWQNERIQINNQYISDEDLHMYLKKISEDIEQYNLTFFEIWTLIAILYFANQKVDIVVMEAGIGGKNDCTSLMSNQILTVLTSVSFDHTELLGTTIEEILDQKINIAKPDTKLIVSDDNKKYQAIIDCTIKNQGVQIIYANSLTDKVLYQQGNKGLAQKVLEELDIRDFDIRTLNPPLGRFTKVAKNNRIIILDGAHNIDGIEQLINTVKTEKNNYVVLYASITTKDYQASLDKLVSSFKNVYITTFDHFKAWNLSEINYCKKVLSWKQFLETHQNDNILICGSLYFIPQVYEYLNK</sequence>
<evidence type="ECO:0000256" key="1">
    <source>
        <dbReference type="ARBA" id="ARBA00008276"/>
    </source>
</evidence>
<evidence type="ECO:0000256" key="8">
    <source>
        <dbReference type="ARBA" id="ARBA00030592"/>
    </source>
</evidence>